<dbReference type="Gene3D" id="2.60.40.10">
    <property type="entry name" value="Immunoglobulins"/>
    <property type="match status" value="1"/>
</dbReference>
<evidence type="ECO:0000313" key="5">
    <source>
        <dbReference type="Proteomes" id="UP000738431"/>
    </source>
</evidence>
<organism evidence="4 5">
    <name type="scientific">Actomonas aquatica</name>
    <dbReference type="NCBI Taxonomy" id="2866162"/>
    <lineage>
        <taxon>Bacteria</taxon>
        <taxon>Pseudomonadati</taxon>
        <taxon>Verrucomicrobiota</taxon>
        <taxon>Opitutia</taxon>
        <taxon>Opitutales</taxon>
        <taxon>Opitutaceae</taxon>
        <taxon>Actomonas</taxon>
    </lineage>
</organism>
<dbReference type="Pfam" id="PF00128">
    <property type="entry name" value="Alpha-amylase"/>
    <property type="match status" value="1"/>
</dbReference>
<dbReference type="InterPro" id="IPR015171">
    <property type="entry name" value="Cyc-maltodext_N"/>
</dbReference>
<name>A0ABZ1C7S0_9BACT</name>
<reference evidence="4 5" key="1">
    <citation type="submission" date="2023-12" db="EMBL/GenBank/DDBJ databases">
        <title>Description of an unclassified Opitutus bacterium of Verrucomicrobiota.</title>
        <authorList>
            <person name="Zhang D.-F."/>
        </authorList>
    </citation>
    <scope>NUCLEOTIDE SEQUENCE [LARGE SCALE GENOMIC DNA]</scope>
    <source>
        <strain evidence="4 5">WL0086</strain>
    </source>
</reference>
<dbReference type="InterPro" id="IPR006047">
    <property type="entry name" value="GH13_cat_dom"/>
</dbReference>
<keyword evidence="5" id="KW-1185">Reference proteome</keyword>
<accession>A0ABZ1C7S0</accession>
<dbReference type="InterPro" id="IPR017853">
    <property type="entry name" value="GH"/>
</dbReference>
<dbReference type="SMART" id="SM00642">
    <property type="entry name" value="Aamy"/>
    <property type="match status" value="1"/>
</dbReference>
<protein>
    <submittedName>
        <fullName evidence="4">Glycoside hydrolase family 13 protein</fullName>
    </submittedName>
</protein>
<dbReference type="Gene3D" id="2.60.40.1180">
    <property type="entry name" value="Golgi alpha-mannosidase II"/>
    <property type="match status" value="1"/>
</dbReference>
<proteinExistence type="predicted"/>
<dbReference type="Gene3D" id="3.20.20.80">
    <property type="entry name" value="Glycosidases"/>
    <property type="match status" value="1"/>
</dbReference>
<dbReference type="Pfam" id="PF10438">
    <property type="entry name" value="Cyc-maltodext_C"/>
    <property type="match status" value="1"/>
</dbReference>
<dbReference type="InterPro" id="IPR019492">
    <property type="entry name" value="Cyclo-malto-dextrinase_C"/>
</dbReference>
<dbReference type="RefSeq" id="WP_221030327.1">
    <property type="nucleotide sequence ID" value="NZ_CP139781.1"/>
</dbReference>
<dbReference type="SUPFAM" id="SSF51445">
    <property type="entry name" value="(Trans)glycosidases"/>
    <property type="match status" value="1"/>
</dbReference>
<dbReference type="EMBL" id="CP139781">
    <property type="protein sequence ID" value="WRQ87511.1"/>
    <property type="molecule type" value="Genomic_DNA"/>
</dbReference>
<dbReference type="InterPro" id="IPR014756">
    <property type="entry name" value="Ig_E-set"/>
</dbReference>
<sequence>MPRPRLPRPLLSAALIASLLLTPLSAKPELERLEPAHWWAGMQQSELQLLLYGENLHDCTVSLTDYPGVHIDRVERVANPRYLFVYLQIAPEAAPGSLELHLTAPDVTYSVFSYELKPRVPGSADREGFNASDVIYLITPDRFANGDPSNDEIADLREGLNRAEAYGRHGGDLAGITQHLDYLADLGVTQLWLNPVRENDMPRWSYHGYAMTDFYRIDPRYGNHDDYLHLVAAARERGLGVIMDMVPNHCGLQHWFVQDPPDAEWINFAGRFEPTNHARTTNQDPHAAQIDRQRFNDGWFVADMPDLNQRHPLMADYLIQNAIWWIEEAGLSGVRVDTYPYPDKHFMARWASAILTEYPQLNLVGEEWTLSPALVAYWQRGKVNADAYTSPMPSMMDFPLNDALRLALTAPEETWNAGFIRLYEAVAHDFLYPAPQDLVIFPDNHDMDRFYTQVGEDLALFKLGLVFNLTMRGIPQLYYGTEILMHNRDHPGDHGVIRTDFPGGWAGDPVNAFTGDGLTTDQRDAQAFTRRLLHWRRTATAIHDGALRHFVPDDGTYCYFRYTDESTVMVVLNKRPEPAVLPTARFAEILPPGSHGTDVLTGTTQDLSESVVVPARSAVVLEIH</sequence>
<dbReference type="InterPro" id="IPR013783">
    <property type="entry name" value="Ig-like_fold"/>
</dbReference>
<feature type="domain" description="Glycosyl hydrolase family 13 catalytic" evidence="3">
    <location>
        <begin position="137"/>
        <end position="536"/>
    </location>
</feature>
<dbReference type="PANTHER" id="PTHR10357:SF210">
    <property type="entry name" value="MALTODEXTRIN GLUCOSIDASE"/>
    <property type="match status" value="1"/>
</dbReference>
<gene>
    <name evidence="4" type="ORF">K1X11_022070</name>
</gene>
<evidence type="ECO:0000256" key="1">
    <source>
        <dbReference type="ARBA" id="ARBA00022801"/>
    </source>
</evidence>
<evidence type="ECO:0000256" key="2">
    <source>
        <dbReference type="ARBA" id="ARBA00023295"/>
    </source>
</evidence>
<dbReference type="InterPro" id="IPR013780">
    <property type="entry name" value="Glyco_hydro_b"/>
</dbReference>
<dbReference type="CDD" id="cd11340">
    <property type="entry name" value="AmyAc_bac_CMD_like_3"/>
    <property type="match status" value="1"/>
</dbReference>
<dbReference type="SUPFAM" id="SSF51011">
    <property type="entry name" value="Glycosyl hydrolase domain"/>
    <property type="match status" value="1"/>
</dbReference>
<evidence type="ECO:0000313" key="4">
    <source>
        <dbReference type="EMBL" id="WRQ87511.1"/>
    </source>
</evidence>
<dbReference type="Pfam" id="PF09087">
    <property type="entry name" value="Cyc-maltodext_N"/>
    <property type="match status" value="1"/>
</dbReference>
<evidence type="ECO:0000259" key="3">
    <source>
        <dbReference type="SMART" id="SM00642"/>
    </source>
</evidence>
<dbReference type="SUPFAM" id="SSF81296">
    <property type="entry name" value="E set domains"/>
    <property type="match status" value="1"/>
</dbReference>
<keyword evidence="1 4" id="KW-0378">Hydrolase</keyword>
<dbReference type="GO" id="GO:0016787">
    <property type="term" value="F:hydrolase activity"/>
    <property type="evidence" value="ECO:0007669"/>
    <property type="project" value="UniProtKB-KW"/>
</dbReference>
<dbReference type="Proteomes" id="UP000738431">
    <property type="component" value="Chromosome"/>
</dbReference>
<dbReference type="PANTHER" id="PTHR10357">
    <property type="entry name" value="ALPHA-AMYLASE FAMILY MEMBER"/>
    <property type="match status" value="1"/>
</dbReference>
<keyword evidence="2" id="KW-0326">Glycosidase</keyword>